<reference evidence="7" key="1">
    <citation type="journal article" date="2020" name="mSystems">
        <title>Genome- and Community-Level Interaction Insights into Carbon Utilization and Element Cycling Functions of Hydrothermarchaeota in Hydrothermal Sediment.</title>
        <authorList>
            <person name="Zhou Z."/>
            <person name="Liu Y."/>
            <person name="Xu W."/>
            <person name="Pan J."/>
            <person name="Luo Z.H."/>
            <person name="Li M."/>
        </authorList>
    </citation>
    <scope>NUCLEOTIDE SEQUENCE [LARGE SCALE GENOMIC DNA]</scope>
    <source>
        <strain evidence="7">SpSt-402</strain>
    </source>
</reference>
<dbReference type="InterPro" id="IPR005956">
    <property type="entry name" value="4OHPhenylPyrv_dOase"/>
</dbReference>
<dbReference type="InterPro" id="IPR037523">
    <property type="entry name" value="VOC_core"/>
</dbReference>
<dbReference type="SUPFAM" id="SSF54593">
    <property type="entry name" value="Glyoxalase/Bleomycin resistance protein/Dihydroxybiphenyl dioxygenase"/>
    <property type="match status" value="1"/>
</dbReference>
<dbReference type="InterPro" id="IPR041736">
    <property type="entry name" value="4OHPhenylPyrv_dOase_N"/>
</dbReference>
<accession>A0A832M3P7</accession>
<keyword evidence="2 5" id="KW-0479">Metal-binding</keyword>
<dbReference type="FunFam" id="3.10.180.10:FF:000001">
    <property type="entry name" value="4-hydroxyphenylpyruvate dioxygenase"/>
    <property type="match status" value="1"/>
</dbReference>
<dbReference type="EMBL" id="DSRD01000753">
    <property type="protein sequence ID" value="HGW95015.1"/>
    <property type="molecule type" value="Genomic_DNA"/>
</dbReference>
<comment type="similarity">
    <text evidence="1">Belongs to the 4HPPD family.</text>
</comment>
<dbReference type="PANTHER" id="PTHR11959:SF1">
    <property type="entry name" value="4-HYDROXYPHENYLPYRUVATE DIOXYGENASE"/>
    <property type="match status" value="1"/>
</dbReference>
<dbReference type="InterPro" id="IPR041735">
    <property type="entry name" value="4OHPhenylPyrv_dOase_C"/>
</dbReference>
<dbReference type="CDD" id="cd08342">
    <property type="entry name" value="HPPD_N_like"/>
    <property type="match status" value="1"/>
</dbReference>
<dbReference type="CDD" id="cd07250">
    <property type="entry name" value="HPPD_C_like"/>
    <property type="match status" value="1"/>
</dbReference>
<sequence>MSDCCPIKRFDHLEFYVGNARQAALFYSKCFGFTNTAYQGLETGSRDVVSYVMEQGEIRFVLSAGLSPDHFITKSVLKHGDSIAVIALEVPDAVSAYKETTARGAIGAIAPTEIEDGSGIFCYSAIQAYGDVLIKFIDRRDYQGRFAPGFESRHTIHASSQEIGLATIDHIVGNVELGAMETWAKFFADTMGFSLLVHFDDKTISTEYSALMSKVMQNSTGRIKLPINEPAPGKHKSQIQEFLEYNNGPGIQHVALSTHNIIKTVTRLKQAGVEFLHIPQAYYENLKARVGAINEPLDQLAALGILVDRDQDGYLLQIFTHPLQDRPTLFFEVIERHGAQGFGEGNFKALFEAIEREQAERGNL</sequence>
<dbReference type="GO" id="GO:0003868">
    <property type="term" value="F:4-hydroxyphenylpyruvate dioxygenase activity"/>
    <property type="evidence" value="ECO:0007669"/>
    <property type="project" value="UniProtKB-EC"/>
</dbReference>
<name>A0A832M3P7_9CYAN</name>
<comment type="cofactor">
    <cofactor evidence="5">
        <name>Fe cation</name>
        <dbReference type="ChEBI" id="CHEBI:24875"/>
    </cofactor>
    <text evidence="5">Binds 1 Fe cation per subunit.</text>
</comment>
<feature type="binding site" evidence="5">
    <location>
        <position position="332"/>
    </location>
    <ligand>
        <name>Fe cation</name>
        <dbReference type="ChEBI" id="CHEBI:24875"/>
    </ligand>
</feature>
<feature type="binding site" evidence="5">
    <location>
        <position position="170"/>
    </location>
    <ligand>
        <name>Fe cation</name>
        <dbReference type="ChEBI" id="CHEBI:24875"/>
    </ligand>
</feature>
<dbReference type="GO" id="GO:0046872">
    <property type="term" value="F:metal ion binding"/>
    <property type="evidence" value="ECO:0007669"/>
    <property type="project" value="UniProtKB-KW"/>
</dbReference>
<proteinExistence type="inferred from homology"/>
<evidence type="ECO:0000256" key="5">
    <source>
        <dbReference type="PIRSR" id="PIRSR009283-1"/>
    </source>
</evidence>
<dbReference type="GO" id="GO:0006572">
    <property type="term" value="P:L-tyrosine catabolic process"/>
    <property type="evidence" value="ECO:0007669"/>
    <property type="project" value="TreeGrafter"/>
</dbReference>
<dbReference type="Pfam" id="PF14696">
    <property type="entry name" value="Glyoxalase_5"/>
    <property type="match status" value="1"/>
</dbReference>
<dbReference type="PROSITE" id="PS51819">
    <property type="entry name" value="VOC"/>
    <property type="match status" value="2"/>
</dbReference>
<dbReference type="InterPro" id="IPR029068">
    <property type="entry name" value="Glyas_Bleomycin-R_OHBP_Dase"/>
</dbReference>
<keyword evidence="4 5" id="KW-0408">Iron</keyword>
<feature type="domain" description="VOC" evidence="6">
    <location>
        <begin position="167"/>
        <end position="321"/>
    </location>
</feature>
<dbReference type="PANTHER" id="PTHR11959">
    <property type="entry name" value="4-HYDROXYPHENYLPYRUVATE DIOXYGENASE"/>
    <property type="match status" value="1"/>
</dbReference>
<keyword evidence="7" id="KW-0670">Pyruvate</keyword>
<dbReference type="EC" id="1.13.11.27" evidence="7"/>
<evidence type="ECO:0000313" key="7">
    <source>
        <dbReference type="EMBL" id="HGW95015.1"/>
    </source>
</evidence>
<dbReference type="Pfam" id="PF00903">
    <property type="entry name" value="Glyoxalase"/>
    <property type="match status" value="1"/>
</dbReference>
<evidence type="ECO:0000256" key="4">
    <source>
        <dbReference type="ARBA" id="ARBA00023004"/>
    </source>
</evidence>
<keyword evidence="7" id="KW-0560">Oxidoreductase</keyword>
<feature type="binding site" evidence="5">
    <location>
        <position position="253"/>
    </location>
    <ligand>
        <name>Fe cation</name>
        <dbReference type="ChEBI" id="CHEBI:24875"/>
    </ligand>
</feature>
<protein>
    <submittedName>
        <fullName evidence="7">4-hydroxyphenylpyruvate dioxygenase</fullName>
        <ecNumber evidence="7">1.13.11.27</ecNumber>
    </submittedName>
</protein>
<gene>
    <name evidence="7" type="primary">hppD</name>
    <name evidence="7" type="ORF">ENR47_12140</name>
</gene>
<keyword evidence="3" id="KW-0677">Repeat</keyword>
<dbReference type="PIRSF" id="PIRSF009283">
    <property type="entry name" value="HPP_dOase"/>
    <property type="match status" value="1"/>
</dbReference>
<dbReference type="Gene3D" id="3.10.180.10">
    <property type="entry name" value="2,3-Dihydroxybiphenyl 1,2-Dioxygenase, domain 1"/>
    <property type="match status" value="2"/>
</dbReference>
<dbReference type="AlphaFoldDB" id="A0A832M3P7"/>
<dbReference type="NCBIfam" id="TIGR01263">
    <property type="entry name" value="4HPPD"/>
    <property type="match status" value="1"/>
</dbReference>
<dbReference type="InterPro" id="IPR004360">
    <property type="entry name" value="Glyas_Fos-R_dOase_dom"/>
</dbReference>
<keyword evidence="7" id="KW-0223">Dioxygenase</keyword>
<feature type="domain" description="VOC" evidence="6">
    <location>
        <begin position="9"/>
        <end position="139"/>
    </location>
</feature>
<evidence type="ECO:0000256" key="1">
    <source>
        <dbReference type="ARBA" id="ARBA00005877"/>
    </source>
</evidence>
<comment type="caution">
    <text evidence="7">The sequence shown here is derived from an EMBL/GenBank/DDBJ whole genome shotgun (WGS) entry which is preliminary data.</text>
</comment>
<evidence type="ECO:0000256" key="3">
    <source>
        <dbReference type="ARBA" id="ARBA00022737"/>
    </source>
</evidence>
<evidence type="ECO:0000256" key="2">
    <source>
        <dbReference type="ARBA" id="ARBA00022723"/>
    </source>
</evidence>
<organism evidence="7">
    <name type="scientific">Oscillatoriales cyanobacterium SpSt-402</name>
    <dbReference type="NCBI Taxonomy" id="2282168"/>
    <lineage>
        <taxon>Bacteria</taxon>
        <taxon>Bacillati</taxon>
        <taxon>Cyanobacteriota</taxon>
        <taxon>Cyanophyceae</taxon>
        <taxon>Oscillatoriophycideae</taxon>
        <taxon>Oscillatoriales</taxon>
    </lineage>
</organism>
<evidence type="ECO:0000259" key="6">
    <source>
        <dbReference type="PROSITE" id="PS51819"/>
    </source>
</evidence>